<comment type="subcellular location">
    <subcellularLocation>
        <location evidence="1">Secreted</location>
    </subcellularLocation>
</comment>
<dbReference type="InterPro" id="IPR011049">
    <property type="entry name" value="Serralysin-like_metalloprot_C"/>
</dbReference>
<keyword evidence="3" id="KW-0325">Glycoprotein</keyword>
<dbReference type="PANTHER" id="PTHR11475">
    <property type="entry name" value="OXIDASE/PEROXIDASE"/>
    <property type="match status" value="1"/>
</dbReference>
<dbReference type="InterPro" id="IPR001343">
    <property type="entry name" value="Hemolysn_Ca-bd"/>
</dbReference>
<dbReference type="GO" id="GO:0004601">
    <property type="term" value="F:peroxidase activity"/>
    <property type="evidence" value="ECO:0007669"/>
    <property type="project" value="InterPro"/>
</dbReference>
<sequence length="2703" mass="279667">MSTFNASLKPFVINATDIRFLTDQVGFLPLFDAQGRIIVAWDGVGPVFDFSGNPYAEQGSPQANLAKWGQSYQNFTDLSGTRDVSGYWNNLAPLLAHYGDTGQLFPRMMTADYSGYLVQVTGNPTIGPVLVASSEPVATTTQENVQVLLDSGVYSVFSAPGVAKTIHEIVTSGTSVSTAVAAVTSTVVNDGHHIALTATTTTTSSTTTTTSYDYVQDETRTVLTSANGTSETVSTAVVATSDPVTVTQSVDGIVSTVFSGGELVGELNGVKLHGFTTDYALSHQDYTVQAALGGAEGDTVSSDGTAINIRNVVDYTPRMISRTITTAGVTYDTWANHSDNPAAGDHRPGEIYYGADGVSGEATVLDWGALETVANGGLGQVDTQARLEASAGQNDHFIGSLNPGVSPSNGFFVLFGQFFDHGLDFIDKGQSDGAGRNVTIKIALGVDDPLYGMLGPDGRPVTEITINRSTVETLDANGSEYVNHVSPFIDQSQTYGSDVQRTQLLREWVSSDGGQSFHAGMKLLDGATLQTPWARPDGTLTHETLPTLNELRAHIDATGRASLTWDDIGNLRNRDGAGQLSGGSSGESLLLDMNPRFDTAHLIAAQGETPAEVARVEAAIAFLNTYGVRPAHPDGQGGTVPADTFGFNQDGMLALTLGSDLSMGPGQPVIAAGTSLTGASALAGWVDFSNFSIMQTPPGIPSTFIEGVRSAVSDILMASVGDHYIAGDGRANENFGLTSIHHVFHEEHNYQVENLIDALHRQDVVTNDVTHEKLHEFQIDTGHGMNAAGDYLQADGVSISWNEDKIFQGAKLIVEMEYQHAAVDQYARNVSPNIQEFVGYSPDKQPDVTMEYSQAAFRFGHSTLRETIDTIDPTHGITGKIMGYALHDAFLSPESFGKVGPGSILLGMTHQQQSEIDEFVTPALNQGLLGQPLDLAAINIARGRDVGLPALNDFREALGLQRYTSWNDFGQNMQHPSSLANFIAAYSFDGALDKANAVLDLASQAFETSAAGLTLGAILGWAGPVADLVSRAYAFLSGDETRGGAGTLGFNQIDTWLGGLAEVHQPGGLLGETFDTVFVAQIESLMDGDRFYYLYRLAGQQFGEEVANGQLKDLVERNTGLVHLNGNVFGYADQYVDLGARKEVVAEGAEALTTGNEHKYGDLADVASGAIGIYSNGGLSSANDGHLITINGQTYVQDTRLQNLDPDSVYALNDFMNLDGTPNTGAESNEVIVGTAGNDLIYAQGGDDTVYGEDGDDIIYGGFGIDRLYGGAGSDRMYGGDNPDLMDGGSGDDFLYGESSGTDINGADQIIGGSGNDYIEGGVGIDKLSAGSGDDIIHGGQDTDPFTHGGDGNDLVFGDSGGDILYGDNGDDIVVGGADQDQLFGNDGDDILLPGDPTGALTIGGDEVLGGDGVDRNDKGFDLIDFSDNTVRPGGVRFDLFNQANPATTPNGSASQVQSFQLDGVIGSAGDDTIIGNDETSAGAGADASIAGDNWLIGGSGNDTFTGMGGNDIIVGGSIRLDALIGRYSQEEGTADYYNHNNGNDGLTEEDRLQDALYQGASHRVAWNETIDGSGLLDGSETGMFDKHFTEMLRTRLFKDTVLGDGDGGAPGQGGDLGKEDTAVYSGTIDLDRPDRSDYRVEAVDAHGDLVADPHADGFFALRITDMRTATDFIDANGQAILDANGVPLSNEGTDLLIGIENLRFANGTVKAGAFFDKAPSVDLHAQLTNVSLAASDAFAGSPSNNPYGRGSGWTGGWTETADGNGSSSSGQIHYQAVGQSDGVLQINGGPGSGFNNPYNGASISRGVNLSGYGTAHVSFDVSESGLGVGETVEVWMTDNQNTPGANDVLVTTIDRNTGNAGTVSFDVTGNFTQNSRLFFVATAMNAVTDVVQIDNISVTATRIVDAAPGNDYSVNYTEQQAAPPAIASTPSITDQDDTLIFSARAVIRDAVTGDRLTVGTLPAGIVAAGSGTGAIVLTSQLGASHADFQTALEAITFSNAGDDPTAADRHIDVTVNDGLRDSAVATTTVHVTPVDDPATALAADSIVTNLGYTNSNSFGGTTITVADWMLAANDTDVDGVVISGAANLSGLANVAHSSASGSVSFVDRGGPGGTFSYTSGALSATVSVTQQTSGTTLNATSGSGQILLDNGSAHTISGGAGADIIVGGGGNDTINAGGSDDTIVWNANNAGGGSNNGTDGRDVVDGGSNGAAGDTFVINGSNSSETFNLYTRADWLALGGTGNNGHTAAVGTEIVITRGGTTNGAVIAELRNVEELVINTGGGSDTVNVSGNFDATHLNYNTIHINDEDGGDTVDITRLASDHRIVFSTDASGQVIGDTRPQDIVNVKGSAQGGQPGDATGTGQNASGSGAAEIPDDDPSDLEGDADTPQDGASQSEPPSHPTEDSDAGFGTADPDLLVGGAGADILSGLSGDDLIFGQDGDDTLLGGDGNDLIKGGAGRDVIMGGTGADDLFGDGGDDMIFGDDGSDRIFAGEGHDIVEGGAGADTVYLGAGDDRVIATMNDGDDVYWGDAGTDTLDLAAIMSDLTVDLGSGLMQHGSVSSIASGYDTIFGFENVIGGAGNDTIVASNLANVMDGGGGNDTFVFNSAEAARGDTIVGFQPGDVIDLSGIDADRGSAGHQNFVLFAGTSFTAIGQVMVTHETRDDGEHTLVTAHLSEDGADDFSIDLTGRHDLTKADFHGIN</sequence>
<dbReference type="PRINTS" id="PR00313">
    <property type="entry name" value="CABNDNGRPT"/>
</dbReference>
<gene>
    <name evidence="5" type="ORF">DYI37_17265</name>
</gene>
<dbReference type="InterPro" id="IPR037120">
    <property type="entry name" value="Haem_peroxidase_sf_animal"/>
</dbReference>
<dbReference type="Pfam" id="PF03098">
    <property type="entry name" value="An_peroxidase"/>
    <property type="match status" value="3"/>
</dbReference>
<dbReference type="Gene3D" id="1.10.640.10">
    <property type="entry name" value="Haem peroxidase domain superfamily, animal type"/>
    <property type="match status" value="2"/>
</dbReference>
<evidence type="ECO:0000256" key="2">
    <source>
        <dbReference type="ARBA" id="ARBA00022525"/>
    </source>
</evidence>
<protein>
    <recommendedName>
        <fullName evidence="7">Heme peroxidase</fullName>
    </recommendedName>
</protein>
<dbReference type="PROSITE" id="PS50292">
    <property type="entry name" value="PEROXIDASE_3"/>
    <property type="match status" value="1"/>
</dbReference>
<accession>A0A371WZP7</accession>
<evidence type="ECO:0008006" key="7">
    <source>
        <dbReference type="Google" id="ProtNLM"/>
    </source>
</evidence>
<evidence type="ECO:0000313" key="6">
    <source>
        <dbReference type="Proteomes" id="UP000264310"/>
    </source>
</evidence>
<dbReference type="EMBL" id="QURL01000008">
    <property type="protein sequence ID" value="RFC62254.1"/>
    <property type="molecule type" value="Genomic_DNA"/>
</dbReference>
<dbReference type="SUPFAM" id="SSF51120">
    <property type="entry name" value="beta-Roll"/>
    <property type="match status" value="4"/>
</dbReference>
<dbReference type="SUPFAM" id="SSF48113">
    <property type="entry name" value="Heme-dependent peroxidases"/>
    <property type="match status" value="1"/>
</dbReference>
<dbReference type="InterPro" id="IPR019791">
    <property type="entry name" value="Haem_peroxidase_animal"/>
</dbReference>
<dbReference type="Pfam" id="PF00353">
    <property type="entry name" value="HemolysinCabind"/>
    <property type="match status" value="10"/>
</dbReference>
<dbReference type="PANTHER" id="PTHR11475:SF4">
    <property type="entry name" value="CHORION PEROXIDASE"/>
    <property type="match status" value="1"/>
</dbReference>
<reference evidence="5 6" key="1">
    <citation type="submission" date="2018-08" db="EMBL/GenBank/DDBJ databases">
        <title>Fulvimarina sp. 85, whole genome shotgun sequence.</title>
        <authorList>
            <person name="Tuo L."/>
        </authorList>
    </citation>
    <scope>NUCLEOTIDE SEQUENCE [LARGE SCALE GENOMIC DNA]</scope>
    <source>
        <strain evidence="5 6">85</strain>
    </source>
</reference>
<dbReference type="InterPro" id="IPR010255">
    <property type="entry name" value="Haem_peroxidase_sf"/>
</dbReference>
<dbReference type="GO" id="GO:0005509">
    <property type="term" value="F:calcium ion binding"/>
    <property type="evidence" value="ECO:0007669"/>
    <property type="project" value="InterPro"/>
</dbReference>
<dbReference type="Proteomes" id="UP000264310">
    <property type="component" value="Unassembled WGS sequence"/>
</dbReference>
<keyword evidence="6" id="KW-1185">Reference proteome</keyword>
<evidence type="ECO:0000256" key="1">
    <source>
        <dbReference type="ARBA" id="ARBA00004613"/>
    </source>
</evidence>
<proteinExistence type="predicted"/>
<evidence type="ECO:0000256" key="3">
    <source>
        <dbReference type="ARBA" id="ARBA00023180"/>
    </source>
</evidence>
<organism evidence="5 6">
    <name type="scientific">Fulvimarina endophytica</name>
    <dbReference type="NCBI Taxonomy" id="2293836"/>
    <lineage>
        <taxon>Bacteria</taxon>
        <taxon>Pseudomonadati</taxon>
        <taxon>Pseudomonadota</taxon>
        <taxon>Alphaproteobacteria</taxon>
        <taxon>Hyphomicrobiales</taxon>
        <taxon>Aurantimonadaceae</taxon>
        <taxon>Fulvimarina</taxon>
    </lineage>
</organism>
<evidence type="ECO:0000313" key="5">
    <source>
        <dbReference type="EMBL" id="RFC62254.1"/>
    </source>
</evidence>
<dbReference type="InterPro" id="IPR018511">
    <property type="entry name" value="Hemolysin-typ_Ca-bd_CS"/>
</dbReference>
<dbReference type="GO" id="GO:0005576">
    <property type="term" value="C:extracellular region"/>
    <property type="evidence" value="ECO:0007669"/>
    <property type="project" value="UniProtKB-SubCell"/>
</dbReference>
<feature type="region of interest" description="Disordered" evidence="4">
    <location>
        <begin position="2346"/>
        <end position="2416"/>
    </location>
</feature>
<dbReference type="RefSeq" id="WP_116684522.1">
    <property type="nucleotide sequence ID" value="NZ_QURL01000008.1"/>
</dbReference>
<name>A0A371WZP7_9HYPH</name>
<dbReference type="GO" id="GO:0020037">
    <property type="term" value="F:heme binding"/>
    <property type="evidence" value="ECO:0007669"/>
    <property type="project" value="InterPro"/>
</dbReference>
<evidence type="ECO:0000256" key="4">
    <source>
        <dbReference type="SAM" id="MobiDB-lite"/>
    </source>
</evidence>
<dbReference type="GO" id="GO:0006979">
    <property type="term" value="P:response to oxidative stress"/>
    <property type="evidence" value="ECO:0007669"/>
    <property type="project" value="InterPro"/>
</dbReference>
<dbReference type="Gene3D" id="2.150.10.10">
    <property type="entry name" value="Serralysin-like metalloprotease, C-terminal"/>
    <property type="match status" value="5"/>
</dbReference>
<comment type="caution">
    <text evidence="5">The sequence shown here is derived from an EMBL/GenBank/DDBJ whole genome shotgun (WGS) entry which is preliminary data.</text>
</comment>
<keyword evidence="2" id="KW-0964">Secreted</keyword>
<feature type="compositionally biased region" description="Acidic residues" evidence="4">
    <location>
        <begin position="2375"/>
        <end position="2389"/>
    </location>
</feature>
<dbReference type="PROSITE" id="PS00330">
    <property type="entry name" value="HEMOLYSIN_CALCIUM"/>
    <property type="match status" value="3"/>
</dbReference>